<dbReference type="Gene3D" id="3.30.420.10">
    <property type="entry name" value="Ribonuclease H-like superfamily/Ribonuclease H"/>
    <property type="match status" value="1"/>
</dbReference>
<dbReference type="EMBL" id="JAHLQT010025476">
    <property type="protein sequence ID" value="KAG7164374.1"/>
    <property type="molecule type" value="Genomic_DNA"/>
</dbReference>
<dbReference type="Proteomes" id="UP000747542">
    <property type="component" value="Unassembled WGS sequence"/>
</dbReference>
<dbReference type="AlphaFoldDB" id="A0A8J5MVC0"/>
<gene>
    <name evidence="1" type="primary">Setmar-L</name>
    <name evidence="1" type="ORF">Hamer_G003556</name>
</gene>
<dbReference type="InterPro" id="IPR036397">
    <property type="entry name" value="RNaseH_sf"/>
</dbReference>
<organism evidence="1 2">
    <name type="scientific">Homarus americanus</name>
    <name type="common">American lobster</name>
    <dbReference type="NCBI Taxonomy" id="6706"/>
    <lineage>
        <taxon>Eukaryota</taxon>
        <taxon>Metazoa</taxon>
        <taxon>Ecdysozoa</taxon>
        <taxon>Arthropoda</taxon>
        <taxon>Crustacea</taxon>
        <taxon>Multicrustacea</taxon>
        <taxon>Malacostraca</taxon>
        <taxon>Eumalacostraca</taxon>
        <taxon>Eucarida</taxon>
        <taxon>Decapoda</taxon>
        <taxon>Pleocyemata</taxon>
        <taxon>Astacidea</taxon>
        <taxon>Nephropoidea</taxon>
        <taxon>Nephropidae</taxon>
        <taxon>Homarus</taxon>
    </lineage>
</organism>
<sequence>MRSDEQLASPQRFVWKQFFANKNITVLEHPPYSPELAPCDFYLLPKIKSVLKRTNFLSVEEVKAKTTELLNSLT</sequence>
<evidence type="ECO:0000313" key="2">
    <source>
        <dbReference type="Proteomes" id="UP000747542"/>
    </source>
</evidence>
<accession>A0A8J5MVC0</accession>
<name>A0A8J5MVC0_HOMAM</name>
<reference evidence="1" key="1">
    <citation type="journal article" date="2021" name="Sci. Adv.">
        <title>The American lobster genome reveals insights on longevity, neural, and immune adaptations.</title>
        <authorList>
            <person name="Polinski J.M."/>
            <person name="Zimin A.V."/>
            <person name="Clark K.F."/>
            <person name="Kohn A.B."/>
            <person name="Sadowski N."/>
            <person name="Timp W."/>
            <person name="Ptitsyn A."/>
            <person name="Khanna P."/>
            <person name="Romanova D.Y."/>
            <person name="Williams P."/>
            <person name="Greenwood S.J."/>
            <person name="Moroz L.L."/>
            <person name="Walt D.R."/>
            <person name="Bodnar A.G."/>
        </authorList>
    </citation>
    <scope>NUCLEOTIDE SEQUENCE</scope>
    <source>
        <strain evidence="1">GMGI-L3</strain>
    </source>
</reference>
<protein>
    <submittedName>
        <fullName evidence="1">Putative histone-lysine N-methyltransferase SETMAR-like</fullName>
    </submittedName>
</protein>
<evidence type="ECO:0000313" key="1">
    <source>
        <dbReference type="EMBL" id="KAG7164374.1"/>
    </source>
</evidence>
<proteinExistence type="predicted"/>
<dbReference type="GO" id="GO:0003676">
    <property type="term" value="F:nucleic acid binding"/>
    <property type="evidence" value="ECO:0007669"/>
    <property type="project" value="InterPro"/>
</dbReference>
<comment type="caution">
    <text evidence="1">The sequence shown here is derived from an EMBL/GenBank/DDBJ whole genome shotgun (WGS) entry which is preliminary data.</text>
</comment>
<keyword evidence="2" id="KW-1185">Reference proteome</keyword>